<protein>
    <submittedName>
        <fullName evidence="1">Uncharacterized protein</fullName>
    </submittedName>
</protein>
<accession>A0A645HEI9</accession>
<name>A0A645HEI9_9ZZZZ</name>
<reference evidence="1" key="1">
    <citation type="submission" date="2019-08" db="EMBL/GenBank/DDBJ databases">
        <authorList>
            <person name="Kucharzyk K."/>
            <person name="Murdoch R.W."/>
            <person name="Higgins S."/>
            <person name="Loffler F."/>
        </authorList>
    </citation>
    <scope>NUCLEOTIDE SEQUENCE</scope>
</reference>
<comment type="caution">
    <text evidence="1">The sequence shown here is derived from an EMBL/GenBank/DDBJ whole genome shotgun (WGS) entry which is preliminary data.</text>
</comment>
<sequence>MTAADFVVALHKHIVPRIEKEYLIRGFERVECGGDGGGGMRKQTLTAVYGDCGLLDRGGCVAAEIDKLFEHGGGKIIDAEITLLFQTAQSQGLARAGQTGDD</sequence>
<dbReference type="AlphaFoldDB" id="A0A645HEI9"/>
<organism evidence="1">
    <name type="scientific">bioreactor metagenome</name>
    <dbReference type="NCBI Taxonomy" id="1076179"/>
    <lineage>
        <taxon>unclassified sequences</taxon>
        <taxon>metagenomes</taxon>
        <taxon>ecological metagenomes</taxon>
    </lineage>
</organism>
<gene>
    <name evidence="1" type="ORF">SDC9_184949</name>
</gene>
<proteinExistence type="predicted"/>
<dbReference type="EMBL" id="VSSQ01092082">
    <property type="protein sequence ID" value="MPN37431.1"/>
    <property type="molecule type" value="Genomic_DNA"/>
</dbReference>
<evidence type="ECO:0000313" key="1">
    <source>
        <dbReference type="EMBL" id="MPN37431.1"/>
    </source>
</evidence>